<sequence>MMQEDKLYELLEVLGQRGTDVRAEVLLNHLRENGLIDRSFVVNHNGFFYREFTKDIYASSVVDDKWFRQYLEIELSRAGFYDMLPEALFHQPETSEFRQRSGVAEMITRYKKTR</sequence>
<keyword evidence="2" id="KW-1185">Reference proteome</keyword>
<dbReference type="EMBL" id="JAKWBL010000003">
    <property type="protein sequence ID" value="MCH5599220.1"/>
    <property type="molecule type" value="Genomic_DNA"/>
</dbReference>
<evidence type="ECO:0000313" key="2">
    <source>
        <dbReference type="Proteomes" id="UP001202248"/>
    </source>
</evidence>
<proteinExistence type="predicted"/>
<gene>
    <name evidence="1" type="ORF">MKP09_15545</name>
</gene>
<protein>
    <submittedName>
        <fullName evidence="1">Uncharacterized protein</fullName>
    </submittedName>
</protein>
<comment type="caution">
    <text evidence="1">The sequence shown here is derived from an EMBL/GenBank/DDBJ whole genome shotgun (WGS) entry which is preliminary data.</text>
</comment>
<accession>A0ABS9SLH6</accession>
<dbReference type="Proteomes" id="UP001202248">
    <property type="component" value="Unassembled WGS sequence"/>
</dbReference>
<reference evidence="1 2" key="1">
    <citation type="submission" date="2022-02" db="EMBL/GenBank/DDBJ databases">
        <authorList>
            <person name="Min J."/>
        </authorList>
    </citation>
    <scope>NUCLEOTIDE SEQUENCE [LARGE SCALE GENOMIC DNA]</scope>
    <source>
        <strain evidence="1 2">GR10-1</strain>
    </source>
</reference>
<name>A0ABS9SLH6_9BACT</name>
<evidence type="ECO:0000313" key="1">
    <source>
        <dbReference type="EMBL" id="MCH5599220.1"/>
    </source>
</evidence>
<dbReference type="RefSeq" id="WP_240830896.1">
    <property type="nucleotide sequence ID" value="NZ_JAKWBL010000003.1"/>
</dbReference>
<organism evidence="1 2">
    <name type="scientific">Niabella ginsengisoli</name>
    <dbReference type="NCBI Taxonomy" id="522298"/>
    <lineage>
        <taxon>Bacteria</taxon>
        <taxon>Pseudomonadati</taxon>
        <taxon>Bacteroidota</taxon>
        <taxon>Chitinophagia</taxon>
        <taxon>Chitinophagales</taxon>
        <taxon>Chitinophagaceae</taxon>
        <taxon>Niabella</taxon>
    </lineage>
</organism>